<organism evidence="1 2">
    <name type="scientific">Orenia marismortui</name>
    <dbReference type="NCBI Taxonomy" id="46469"/>
    <lineage>
        <taxon>Bacteria</taxon>
        <taxon>Bacillati</taxon>
        <taxon>Bacillota</taxon>
        <taxon>Clostridia</taxon>
        <taxon>Halanaerobiales</taxon>
        <taxon>Halobacteroidaceae</taxon>
        <taxon>Orenia</taxon>
    </lineage>
</organism>
<dbReference type="EMBL" id="SOEG01000012">
    <property type="protein sequence ID" value="TDX51548.1"/>
    <property type="molecule type" value="Genomic_DNA"/>
</dbReference>
<dbReference type="SUPFAM" id="SSF49764">
    <property type="entry name" value="HSP20-like chaperones"/>
    <property type="match status" value="1"/>
</dbReference>
<evidence type="ECO:0000313" key="2">
    <source>
        <dbReference type="Proteomes" id="UP000295832"/>
    </source>
</evidence>
<dbReference type="RefSeq" id="WP_134116627.1">
    <property type="nucleotide sequence ID" value="NZ_SOEG01000012.1"/>
</dbReference>
<dbReference type="Gene3D" id="2.60.40.790">
    <property type="match status" value="1"/>
</dbReference>
<dbReference type="InterPro" id="IPR008978">
    <property type="entry name" value="HSP20-like_chaperone"/>
</dbReference>
<comment type="caution">
    <text evidence="1">The sequence shown here is derived from an EMBL/GenBank/DDBJ whole genome shotgun (WGS) entry which is preliminary data.</text>
</comment>
<dbReference type="STRING" id="926561.GCA_000379025_00166"/>
<keyword evidence="1" id="KW-0346">Stress response</keyword>
<dbReference type="AlphaFoldDB" id="A0A4R8GYT5"/>
<evidence type="ECO:0000313" key="1">
    <source>
        <dbReference type="EMBL" id="TDX51548.1"/>
    </source>
</evidence>
<accession>A0A4R8GYT5</accession>
<keyword evidence="2" id="KW-1185">Reference proteome</keyword>
<gene>
    <name evidence="1" type="ORF">C7959_11248</name>
</gene>
<sequence>MEVNSWYPFSEINILRDQINKFTDESLIEYSKMADPSVNIYEEEDKINIKVSMPQRNLEDTEVLISEESILIQSRDRTKVIKTLSLPIKVKAQEADTEIEEGIIKIVVPKIDK</sequence>
<name>A0A4R8GYT5_9FIRM</name>
<proteinExistence type="predicted"/>
<reference evidence="1 2" key="1">
    <citation type="submission" date="2019-03" db="EMBL/GenBank/DDBJ databases">
        <title>Subsurface microbial communities from deep shales in Ohio and West Virginia, USA.</title>
        <authorList>
            <person name="Wrighton K."/>
        </authorList>
    </citation>
    <scope>NUCLEOTIDE SEQUENCE [LARGE SCALE GENOMIC DNA]</scope>
    <source>
        <strain evidence="1 2">MSL 6dP</strain>
    </source>
</reference>
<dbReference type="Proteomes" id="UP000295832">
    <property type="component" value="Unassembled WGS sequence"/>
</dbReference>
<protein>
    <submittedName>
        <fullName evidence="1">Heat shock protein Hsp20</fullName>
    </submittedName>
</protein>
<dbReference type="CDD" id="cd00298">
    <property type="entry name" value="ACD_sHsps_p23-like"/>
    <property type="match status" value="1"/>
</dbReference>